<dbReference type="Pfam" id="PF00353">
    <property type="entry name" value="HemolysinCabind"/>
    <property type="match status" value="2"/>
</dbReference>
<gene>
    <name evidence="1" type="ORF">I5803_02580</name>
</gene>
<evidence type="ECO:0000313" key="2">
    <source>
        <dbReference type="Proteomes" id="UP000651050"/>
    </source>
</evidence>
<dbReference type="AlphaFoldDB" id="A0A931MF91"/>
<dbReference type="InterPro" id="IPR018511">
    <property type="entry name" value="Hemolysin-typ_Ca-bd_CS"/>
</dbReference>
<dbReference type="Gene3D" id="2.150.10.10">
    <property type="entry name" value="Serralysin-like metalloprotease, C-terminal"/>
    <property type="match status" value="2"/>
</dbReference>
<proteinExistence type="predicted"/>
<dbReference type="PRINTS" id="PR00313">
    <property type="entry name" value="CABNDNGRPT"/>
</dbReference>
<sequence>MAFYAGTGGNDILAGGADNDTLIGSGGDDTIDGGALADTAYYQGNFADYVITYDAATHEYTIADQFPGRDGTDVVKDVETFNFFDGPKTFGQLVPHAGDGLVLSGTPSNDTLFGGAGLDSITGSEGNDVLGGMGADDTLLGGDGNDTLIGD</sequence>
<comment type="caution">
    <text evidence="1">The sequence shown here is derived from an EMBL/GenBank/DDBJ whole genome shotgun (WGS) entry which is preliminary data.</text>
</comment>
<dbReference type="GO" id="GO:0005509">
    <property type="term" value="F:calcium ion binding"/>
    <property type="evidence" value="ECO:0007669"/>
    <property type="project" value="InterPro"/>
</dbReference>
<feature type="non-terminal residue" evidence="1">
    <location>
        <position position="151"/>
    </location>
</feature>
<evidence type="ECO:0000313" key="1">
    <source>
        <dbReference type="EMBL" id="MBG9386899.1"/>
    </source>
</evidence>
<dbReference type="Proteomes" id="UP000651050">
    <property type="component" value="Unassembled WGS sequence"/>
</dbReference>
<dbReference type="InterPro" id="IPR011049">
    <property type="entry name" value="Serralysin-like_metalloprot_C"/>
</dbReference>
<dbReference type="PROSITE" id="PS00330">
    <property type="entry name" value="HEMOLYSIN_CALCIUM"/>
    <property type="match status" value="1"/>
</dbReference>
<name>A0A931MF91_9BURK</name>
<dbReference type="SUPFAM" id="SSF51120">
    <property type="entry name" value="beta-Roll"/>
    <property type="match status" value="1"/>
</dbReference>
<dbReference type="EMBL" id="JADWYS010000001">
    <property type="protein sequence ID" value="MBG9386899.1"/>
    <property type="molecule type" value="Genomic_DNA"/>
</dbReference>
<organism evidence="1 2">
    <name type="scientific">Caenimonas aquaedulcis</name>
    <dbReference type="NCBI Taxonomy" id="2793270"/>
    <lineage>
        <taxon>Bacteria</taxon>
        <taxon>Pseudomonadati</taxon>
        <taxon>Pseudomonadota</taxon>
        <taxon>Betaproteobacteria</taxon>
        <taxon>Burkholderiales</taxon>
        <taxon>Comamonadaceae</taxon>
        <taxon>Caenimonas</taxon>
    </lineage>
</organism>
<keyword evidence="2" id="KW-1185">Reference proteome</keyword>
<protein>
    <submittedName>
        <fullName evidence="1">Cadherin</fullName>
    </submittedName>
</protein>
<dbReference type="InterPro" id="IPR001343">
    <property type="entry name" value="Hemolysn_Ca-bd"/>
</dbReference>
<accession>A0A931MF91</accession>
<reference evidence="1" key="1">
    <citation type="submission" date="2020-11" db="EMBL/GenBank/DDBJ databases">
        <title>Bacterial whole genome sequence for Caenimonas sp. DR4.4.</title>
        <authorList>
            <person name="Le V."/>
            <person name="Ko S.-R."/>
            <person name="Ahn C.-Y."/>
            <person name="Oh H.-M."/>
        </authorList>
    </citation>
    <scope>NUCLEOTIDE SEQUENCE</scope>
    <source>
        <strain evidence="1">DR4.4</strain>
    </source>
</reference>